<evidence type="ECO:0000313" key="1">
    <source>
        <dbReference type="EMBL" id="CAH9057462.1"/>
    </source>
</evidence>
<sequence length="166" mass="18621">MTTGFINELIVLAGRRPRFSAGPPLVAACRSYHRCESSSQWSSTTGRIASSSSVFLSSSLLASFLPCYTPAICFYGSGCCSVESEEQQHDVSGDLPQHQSMTLWRRVQLRSRPQRSTRPKTTYVLSDYEEELKMVMPTILPRSLTIQTLKMMIKCRTTKIVGVFNQ</sequence>
<protein>
    <submittedName>
        <fullName evidence="1">Uncharacterized protein</fullName>
    </submittedName>
</protein>
<accession>A0A9P0YHY5</accession>
<keyword evidence="2" id="KW-1185">Reference proteome</keyword>
<evidence type="ECO:0000313" key="2">
    <source>
        <dbReference type="Proteomes" id="UP001152484"/>
    </source>
</evidence>
<dbReference type="EMBL" id="CAMAPE010000004">
    <property type="protein sequence ID" value="CAH9057462.1"/>
    <property type="molecule type" value="Genomic_DNA"/>
</dbReference>
<name>A0A9P0YHY5_CUSEU</name>
<reference evidence="1" key="1">
    <citation type="submission" date="2022-07" db="EMBL/GenBank/DDBJ databases">
        <authorList>
            <person name="Macas J."/>
            <person name="Novak P."/>
            <person name="Neumann P."/>
        </authorList>
    </citation>
    <scope>NUCLEOTIDE SEQUENCE</scope>
</reference>
<dbReference type="AlphaFoldDB" id="A0A9P0YHY5"/>
<dbReference type="Proteomes" id="UP001152484">
    <property type="component" value="Unassembled WGS sequence"/>
</dbReference>
<comment type="caution">
    <text evidence="1">The sequence shown here is derived from an EMBL/GenBank/DDBJ whole genome shotgun (WGS) entry which is preliminary data.</text>
</comment>
<gene>
    <name evidence="1" type="ORF">CEURO_LOCUS1089</name>
</gene>
<proteinExistence type="predicted"/>
<organism evidence="1 2">
    <name type="scientific">Cuscuta europaea</name>
    <name type="common">European dodder</name>
    <dbReference type="NCBI Taxonomy" id="41803"/>
    <lineage>
        <taxon>Eukaryota</taxon>
        <taxon>Viridiplantae</taxon>
        <taxon>Streptophyta</taxon>
        <taxon>Embryophyta</taxon>
        <taxon>Tracheophyta</taxon>
        <taxon>Spermatophyta</taxon>
        <taxon>Magnoliopsida</taxon>
        <taxon>eudicotyledons</taxon>
        <taxon>Gunneridae</taxon>
        <taxon>Pentapetalae</taxon>
        <taxon>asterids</taxon>
        <taxon>lamiids</taxon>
        <taxon>Solanales</taxon>
        <taxon>Convolvulaceae</taxon>
        <taxon>Cuscuteae</taxon>
        <taxon>Cuscuta</taxon>
        <taxon>Cuscuta subgen. Cuscuta</taxon>
    </lineage>
</organism>